<name>A0A0C3CSB0_9AGAM</name>
<dbReference type="STRING" id="1036808.A0A0C3CSB0"/>
<evidence type="ECO:0000313" key="3">
    <source>
        <dbReference type="EMBL" id="KIM51475.1"/>
    </source>
</evidence>
<feature type="non-terminal residue" evidence="3">
    <location>
        <position position="198"/>
    </location>
</feature>
<evidence type="ECO:0000256" key="1">
    <source>
        <dbReference type="SAM" id="MobiDB-lite"/>
    </source>
</evidence>
<reference evidence="4" key="2">
    <citation type="submission" date="2015-01" db="EMBL/GenBank/DDBJ databases">
        <title>Evolutionary Origins and Diversification of the Mycorrhizal Mutualists.</title>
        <authorList>
            <consortium name="DOE Joint Genome Institute"/>
            <consortium name="Mycorrhizal Genomics Consortium"/>
            <person name="Kohler A."/>
            <person name="Kuo A."/>
            <person name="Nagy L.G."/>
            <person name="Floudas D."/>
            <person name="Copeland A."/>
            <person name="Barry K.W."/>
            <person name="Cichocki N."/>
            <person name="Veneault-Fourrey C."/>
            <person name="LaButti K."/>
            <person name="Lindquist E.A."/>
            <person name="Lipzen A."/>
            <person name="Lundell T."/>
            <person name="Morin E."/>
            <person name="Murat C."/>
            <person name="Riley R."/>
            <person name="Ohm R."/>
            <person name="Sun H."/>
            <person name="Tunlid A."/>
            <person name="Henrissat B."/>
            <person name="Grigoriev I.V."/>
            <person name="Hibbett D.S."/>
            <person name="Martin F."/>
        </authorList>
    </citation>
    <scope>NUCLEOTIDE SEQUENCE [LARGE SCALE GENOMIC DNA]</scope>
    <source>
        <strain evidence="4">Foug A</strain>
    </source>
</reference>
<keyword evidence="4" id="KW-1185">Reference proteome</keyword>
<proteinExistence type="predicted"/>
<evidence type="ECO:0000313" key="4">
    <source>
        <dbReference type="Proteomes" id="UP000053989"/>
    </source>
</evidence>
<protein>
    <recommendedName>
        <fullName evidence="2">Heterokaryon incompatibility domain-containing protein</fullName>
    </recommendedName>
</protein>
<feature type="domain" description="Heterokaryon incompatibility" evidence="2">
    <location>
        <begin position="27"/>
        <end position="78"/>
    </location>
</feature>
<dbReference type="PANTHER" id="PTHR10622">
    <property type="entry name" value="HET DOMAIN-CONTAINING PROTEIN"/>
    <property type="match status" value="1"/>
</dbReference>
<gene>
    <name evidence="3" type="ORF">SCLCIDRAFT_1224488</name>
</gene>
<dbReference type="HOGENOM" id="CLU_1497091_0_0_1"/>
<dbReference type="EMBL" id="KN822255">
    <property type="protein sequence ID" value="KIM51475.1"/>
    <property type="molecule type" value="Genomic_DNA"/>
</dbReference>
<feature type="region of interest" description="Disordered" evidence="1">
    <location>
        <begin position="174"/>
        <end position="198"/>
    </location>
</feature>
<dbReference type="OrthoDB" id="2727312at2759"/>
<dbReference type="PANTHER" id="PTHR10622:SF12">
    <property type="entry name" value="HET DOMAIN-CONTAINING PROTEIN"/>
    <property type="match status" value="1"/>
</dbReference>
<dbReference type="AlphaFoldDB" id="A0A0C3CSB0"/>
<dbReference type="Proteomes" id="UP000053989">
    <property type="component" value="Unassembled WGS sequence"/>
</dbReference>
<dbReference type="InterPro" id="IPR010730">
    <property type="entry name" value="HET"/>
</dbReference>
<evidence type="ECO:0000259" key="2">
    <source>
        <dbReference type="Pfam" id="PF06985"/>
    </source>
</evidence>
<sequence>MKWLSPRRWPWRRDEIRQRDGYRRILQSCERAQKDGYKGLWVDTCCIDKRSSAELFEAINSMHRWYENAKMCYAYLHDVPDPWFPTSSDNERYPDFSRWREWFSRGWTLQELIIPSNVHSGAYIHTWALRKPSVCCSNHVVGGSSDDKSRGPSLFADGSAGREYADAIWRREESISPSSAGDHTTKESLHGFTTSGPA</sequence>
<dbReference type="InParanoid" id="A0A0C3CSB0"/>
<dbReference type="Pfam" id="PF06985">
    <property type="entry name" value="HET"/>
    <property type="match status" value="1"/>
</dbReference>
<reference evidence="3 4" key="1">
    <citation type="submission" date="2014-04" db="EMBL/GenBank/DDBJ databases">
        <authorList>
            <consortium name="DOE Joint Genome Institute"/>
            <person name="Kuo A."/>
            <person name="Kohler A."/>
            <person name="Nagy L.G."/>
            <person name="Floudas D."/>
            <person name="Copeland A."/>
            <person name="Barry K.W."/>
            <person name="Cichocki N."/>
            <person name="Veneault-Fourrey C."/>
            <person name="LaButti K."/>
            <person name="Lindquist E.A."/>
            <person name="Lipzen A."/>
            <person name="Lundell T."/>
            <person name="Morin E."/>
            <person name="Murat C."/>
            <person name="Sun H."/>
            <person name="Tunlid A."/>
            <person name="Henrissat B."/>
            <person name="Grigoriev I.V."/>
            <person name="Hibbett D.S."/>
            <person name="Martin F."/>
            <person name="Nordberg H.P."/>
            <person name="Cantor M.N."/>
            <person name="Hua S.X."/>
        </authorList>
    </citation>
    <scope>NUCLEOTIDE SEQUENCE [LARGE SCALE GENOMIC DNA]</scope>
    <source>
        <strain evidence="3 4">Foug A</strain>
    </source>
</reference>
<accession>A0A0C3CSB0</accession>
<organism evidence="3 4">
    <name type="scientific">Scleroderma citrinum Foug A</name>
    <dbReference type="NCBI Taxonomy" id="1036808"/>
    <lineage>
        <taxon>Eukaryota</taxon>
        <taxon>Fungi</taxon>
        <taxon>Dikarya</taxon>
        <taxon>Basidiomycota</taxon>
        <taxon>Agaricomycotina</taxon>
        <taxon>Agaricomycetes</taxon>
        <taxon>Agaricomycetidae</taxon>
        <taxon>Boletales</taxon>
        <taxon>Sclerodermatineae</taxon>
        <taxon>Sclerodermataceae</taxon>
        <taxon>Scleroderma</taxon>
    </lineage>
</organism>